<dbReference type="Pfam" id="PF01259">
    <property type="entry name" value="SAICAR_synt"/>
    <property type="match status" value="1"/>
</dbReference>
<evidence type="ECO:0000256" key="6">
    <source>
        <dbReference type="ARBA" id="ARBA00022840"/>
    </source>
</evidence>
<reference evidence="10 11" key="1">
    <citation type="journal article" date="2015" name="Genome Announc.">
        <title>Expanding the biotechnology potential of lactobacilli through comparative genomics of 213 strains and associated genera.</title>
        <authorList>
            <person name="Sun Z."/>
            <person name="Harris H.M."/>
            <person name="McCann A."/>
            <person name="Guo C."/>
            <person name="Argimon S."/>
            <person name="Zhang W."/>
            <person name="Yang X."/>
            <person name="Jeffery I.B."/>
            <person name="Cooney J.C."/>
            <person name="Kagawa T.F."/>
            <person name="Liu W."/>
            <person name="Song Y."/>
            <person name="Salvetti E."/>
            <person name="Wrobel A."/>
            <person name="Rasinkangas P."/>
            <person name="Parkhill J."/>
            <person name="Rea M.C."/>
            <person name="O'Sullivan O."/>
            <person name="Ritari J."/>
            <person name="Douillard F.P."/>
            <person name="Paul Ross R."/>
            <person name="Yang R."/>
            <person name="Briner A.E."/>
            <person name="Felis G.E."/>
            <person name="de Vos W.M."/>
            <person name="Barrangou R."/>
            <person name="Klaenhammer T.R."/>
            <person name="Caufield P.W."/>
            <person name="Cui Y."/>
            <person name="Zhang H."/>
            <person name="O'Toole P.W."/>
        </authorList>
    </citation>
    <scope>NUCLEOTIDE SEQUENCE [LARGE SCALE GENOMIC DNA]</scope>
    <source>
        <strain evidence="10 11">JCM 17158</strain>
    </source>
</reference>
<comment type="catalytic activity">
    <reaction evidence="7 8">
        <text>5-amino-1-(5-phospho-D-ribosyl)imidazole-4-carboxylate + L-aspartate + ATP = (2S)-2-[5-amino-1-(5-phospho-beta-D-ribosyl)imidazole-4-carboxamido]succinate + ADP + phosphate + 2 H(+)</text>
        <dbReference type="Rhea" id="RHEA:22628"/>
        <dbReference type="ChEBI" id="CHEBI:15378"/>
        <dbReference type="ChEBI" id="CHEBI:29991"/>
        <dbReference type="ChEBI" id="CHEBI:30616"/>
        <dbReference type="ChEBI" id="CHEBI:43474"/>
        <dbReference type="ChEBI" id="CHEBI:58443"/>
        <dbReference type="ChEBI" id="CHEBI:77657"/>
        <dbReference type="ChEBI" id="CHEBI:456216"/>
        <dbReference type="EC" id="6.3.2.6"/>
    </reaction>
</comment>
<keyword evidence="11" id="KW-1185">Reference proteome</keyword>
<dbReference type="CDD" id="cd01415">
    <property type="entry name" value="SAICAR_synt_PurC"/>
    <property type="match status" value="1"/>
</dbReference>
<evidence type="ECO:0000256" key="2">
    <source>
        <dbReference type="ARBA" id="ARBA00010190"/>
    </source>
</evidence>
<comment type="similarity">
    <text evidence="2 8">Belongs to the SAICAR synthetase family.</text>
</comment>
<organism evidence="10 11">
    <name type="scientific">Lacticaseibacillus nasuensis JCM 17158</name>
    <dbReference type="NCBI Taxonomy" id="1291734"/>
    <lineage>
        <taxon>Bacteria</taxon>
        <taxon>Bacillati</taxon>
        <taxon>Bacillota</taxon>
        <taxon>Bacilli</taxon>
        <taxon>Lactobacillales</taxon>
        <taxon>Lactobacillaceae</taxon>
        <taxon>Lacticaseibacillus</taxon>
    </lineage>
</organism>
<feature type="domain" description="SAICAR synthetase/ADE2 N-terminal" evidence="9">
    <location>
        <begin position="9"/>
        <end position="234"/>
    </location>
</feature>
<protein>
    <recommendedName>
        <fullName evidence="8">Phosphoribosylaminoimidazole-succinocarboxamide synthase</fullName>
        <ecNumber evidence="8">6.3.2.6</ecNumber>
    </recommendedName>
    <alternativeName>
        <fullName evidence="8">SAICAR synthetase</fullName>
    </alternativeName>
</protein>
<evidence type="ECO:0000256" key="1">
    <source>
        <dbReference type="ARBA" id="ARBA00004672"/>
    </source>
</evidence>
<sequence length="240" mass="25962">MTITKTELLTTGKAKQVFATTDPDTLWLEYLDQATALNGKKKVAIAGKGTLNLQISSRLFEALVAAGLPTHYVGSPTATSMLVRKCTMIRLEAVVRNQAAGSFAKKFGVAAGQLLTPAVHEWYLKSDALDDPFINDEQVQALGLADADTLMAMRGLSDQVNAVLTTLFAKRGITLVDFKLEFGRLADGRLVVADELSPDNMRLVDVATGADLDKDVFRQDQGPLTPVYAEVLQRLEAAHV</sequence>
<comment type="pathway">
    <text evidence="1 8">Purine metabolism; IMP biosynthesis via de novo pathway; 5-amino-1-(5-phospho-D-ribosyl)imidazole-4-carboxamide from 5-amino-1-(5-phospho-D-ribosyl)imidazole-4-carboxylate: step 1/2.</text>
</comment>
<keyword evidence="4 8" id="KW-0547">Nucleotide-binding</keyword>
<keyword evidence="6 8" id="KW-0067">ATP-binding</keyword>
<accession>A0A0R1JVJ0</accession>
<dbReference type="InterPro" id="IPR018236">
    <property type="entry name" value="SAICAR_synthetase_CS"/>
</dbReference>
<dbReference type="EMBL" id="AZDJ01000022">
    <property type="protein sequence ID" value="KRK72516.1"/>
    <property type="molecule type" value="Genomic_DNA"/>
</dbReference>
<evidence type="ECO:0000259" key="9">
    <source>
        <dbReference type="Pfam" id="PF01259"/>
    </source>
</evidence>
<keyword evidence="3 8" id="KW-0436">Ligase</keyword>
<name>A0A0R1JVJ0_9LACO</name>
<dbReference type="SUPFAM" id="SSF56104">
    <property type="entry name" value="SAICAR synthase-like"/>
    <property type="match status" value="1"/>
</dbReference>
<dbReference type="PATRIC" id="fig|1291734.4.peg.1531"/>
<dbReference type="EC" id="6.3.2.6" evidence="8"/>
<dbReference type="PROSITE" id="PS01057">
    <property type="entry name" value="SAICAR_SYNTHETASE_1"/>
    <property type="match status" value="1"/>
</dbReference>
<dbReference type="PANTHER" id="PTHR43599:SF3">
    <property type="entry name" value="SI:DKEY-6E2.2"/>
    <property type="match status" value="1"/>
</dbReference>
<dbReference type="GO" id="GO:0006189">
    <property type="term" value="P:'de novo' IMP biosynthetic process"/>
    <property type="evidence" value="ECO:0007669"/>
    <property type="project" value="UniProtKB-UniRule"/>
</dbReference>
<evidence type="ECO:0000313" key="10">
    <source>
        <dbReference type="EMBL" id="KRK72516.1"/>
    </source>
</evidence>
<dbReference type="AlphaFoldDB" id="A0A0R1JVJ0"/>
<dbReference type="InterPro" id="IPR033934">
    <property type="entry name" value="SAICAR_synt_PurC"/>
</dbReference>
<gene>
    <name evidence="8" type="primary">purC</name>
    <name evidence="10" type="ORF">FD02_GL001488</name>
</gene>
<dbReference type="Gene3D" id="3.30.470.20">
    <property type="entry name" value="ATP-grasp fold, B domain"/>
    <property type="match status" value="1"/>
</dbReference>
<evidence type="ECO:0000256" key="7">
    <source>
        <dbReference type="ARBA" id="ARBA00048475"/>
    </source>
</evidence>
<dbReference type="PANTHER" id="PTHR43599">
    <property type="entry name" value="MULTIFUNCTIONAL PROTEIN ADE2"/>
    <property type="match status" value="1"/>
</dbReference>
<dbReference type="UniPathway" id="UPA00074">
    <property type="reaction ID" value="UER00131"/>
</dbReference>
<comment type="caution">
    <text evidence="10">The sequence shown here is derived from an EMBL/GenBank/DDBJ whole genome shotgun (WGS) entry which is preliminary data.</text>
</comment>
<evidence type="ECO:0000256" key="5">
    <source>
        <dbReference type="ARBA" id="ARBA00022755"/>
    </source>
</evidence>
<evidence type="ECO:0000256" key="3">
    <source>
        <dbReference type="ARBA" id="ARBA00022598"/>
    </source>
</evidence>
<dbReference type="HAMAP" id="MF_00137">
    <property type="entry name" value="SAICAR_synth"/>
    <property type="match status" value="1"/>
</dbReference>
<dbReference type="InterPro" id="IPR050089">
    <property type="entry name" value="SAICAR_synthetase"/>
</dbReference>
<dbReference type="STRING" id="1291734.FD02_GL001488"/>
<evidence type="ECO:0000256" key="8">
    <source>
        <dbReference type="HAMAP-Rule" id="MF_00137"/>
    </source>
</evidence>
<dbReference type="InterPro" id="IPR028923">
    <property type="entry name" value="SAICAR_synt/ADE2_N"/>
</dbReference>
<dbReference type="Gene3D" id="3.30.200.20">
    <property type="entry name" value="Phosphorylase Kinase, domain 1"/>
    <property type="match status" value="1"/>
</dbReference>
<dbReference type="GO" id="GO:0009236">
    <property type="term" value="P:cobalamin biosynthetic process"/>
    <property type="evidence" value="ECO:0007669"/>
    <property type="project" value="InterPro"/>
</dbReference>
<dbReference type="GO" id="GO:0005524">
    <property type="term" value="F:ATP binding"/>
    <property type="evidence" value="ECO:0007669"/>
    <property type="project" value="UniProtKB-KW"/>
</dbReference>
<keyword evidence="5 8" id="KW-0658">Purine biosynthesis</keyword>
<evidence type="ECO:0000313" key="11">
    <source>
        <dbReference type="Proteomes" id="UP000051804"/>
    </source>
</evidence>
<proteinExistence type="inferred from homology"/>
<dbReference type="PROSITE" id="PS01058">
    <property type="entry name" value="SAICAR_SYNTHETASE_2"/>
    <property type="match status" value="1"/>
</dbReference>
<evidence type="ECO:0000256" key="4">
    <source>
        <dbReference type="ARBA" id="ARBA00022741"/>
    </source>
</evidence>
<dbReference type="Proteomes" id="UP000051804">
    <property type="component" value="Unassembled WGS sequence"/>
</dbReference>
<dbReference type="GO" id="GO:0004639">
    <property type="term" value="F:phosphoribosylaminoimidazolesuccinocarboxamide synthase activity"/>
    <property type="evidence" value="ECO:0007669"/>
    <property type="project" value="UniProtKB-UniRule"/>
</dbReference>